<comment type="similarity">
    <text evidence="1">Belongs to the peptidase M16 family.</text>
</comment>
<dbReference type="Gene3D" id="3.30.830.10">
    <property type="entry name" value="Metalloenzyme, LuxS/M16 peptidase-like"/>
    <property type="match status" value="2"/>
</dbReference>
<evidence type="ECO:0000259" key="8">
    <source>
        <dbReference type="Pfam" id="PF05193"/>
    </source>
</evidence>
<feature type="domain" description="Peptidase M16 C-terminal" evidence="8">
    <location>
        <begin position="192"/>
        <end position="370"/>
    </location>
</feature>
<keyword evidence="3" id="KW-0378">Hydrolase</keyword>
<feature type="chain" id="PRO_5046980663" evidence="6">
    <location>
        <begin position="19"/>
        <end position="440"/>
    </location>
</feature>
<dbReference type="InterPro" id="IPR050626">
    <property type="entry name" value="Peptidase_M16"/>
</dbReference>
<evidence type="ECO:0000256" key="3">
    <source>
        <dbReference type="ARBA" id="ARBA00022801"/>
    </source>
</evidence>
<keyword evidence="4" id="KW-0862">Zinc</keyword>
<dbReference type="SUPFAM" id="SSF63411">
    <property type="entry name" value="LuxS/MPP-like metallohydrolase"/>
    <property type="match status" value="2"/>
</dbReference>
<keyword evidence="10" id="KW-1185">Reference proteome</keyword>
<dbReference type="InterPro" id="IPR011765">
    <property type="entry name" value="Pept_M16_N"/>
</dbReference>
<evidence type="ECO:0000259" key="7">
    <source>
        <dbReference type="Pfam" id="PF00675"/>
    </source>
</evidence>
<comment type="caution">
    <text evidence="9">The sequence shown here is derived from an EMBL/GenBank/DDBJ whole genome shotgun (WGS) entry which is preliminary data.</text>
</comment>
<evidence type="ECO:0000256" key="5">
    <source>
        <dbReference type="ARBA" id="ARBA00023049"/>
    </source>
</evidence>
<evidence type="ECO:0000256" key="1">
    <source>
        <dbReference type="ARBA" id="ARBA00007261"/>
    </source>
</evidence>
<organism evidence="9 10">
    <name type="scientific">Paralabilibaculum antarcticum</name>
    <dbReference type="NCBI Taxonomy" id="2912572"/>
    <lineage>
        <taxon>Bacteria</taxon>
        <taxon>Pseudomonadati</taxon>
        <taxon>Bacteroidota</taxon>
        <taxon>Bacteroidia</taxon>
        <taxon>Marinilabiliales</taxon>
        <taxon>Marinifilaceae</taxon>
        <taxon>Paralabilibaculum</taxon>
    </lineage>
</organism>
<reference evidence="9 10" key="1">
    <citation type="submission" date="2022-01" db="EMBL/GenBank/DDBJ databases">
        <title>Labilibaculum sp. nov, a marine bacterium isolated from Antarctica.</title>
        <authorList>
            <person name="Dai W."/>
        </authorList>
    </citation>
    <scope>NUCLEOTIDE SEQUENCE [LARGE SCALE GENOMIC DNA]</scope>
    <source>
        <strain evidence="9 10">DW002</strain>
    </source>
</reference>
<dbReference type="InterPro" id="IPR007863">
    <property type="entry name" value="Peptidase_M16_C"/>
</dbReference>
<evidence type="ECO:0000256" key="6">
    <source>
        <dbReference type="SAM" id="SignalP"/>
    </source>
</evidence>
<keyword evidence="6" id="KW-0732">Signal</keyword>
<feature type="domain" description="Peptidase M16 N-terminal" evidence="7">
    <location>
        <begin position="37"/>
        <end position="181"/>
    </location>
</feature>
<name>A0ABT5VNC7_9BACT</name>
<dbReference type="RefSeq" id="WP_275108286.1">
    <property type="nucleotide sequence ID" value="NZ_JAKJSC010000001.1"/>
</dbReference>
<proteinExistence type="inferred from homology"/>
<keyword evidence="5" id="KW-0482">Metalloprotease</keyword>
<dbReference type="PANTHER" id="PTHR43690:SF17">
    <property type="entry name" value="PROTEIN YHJJ"/>
    <property type="match status" value="1"/>
</dbReference>
<sequence length="440" mass="50639">MKKIISLLLILCPLLTFADDGYKINFTEYKLDNGLHVILHKNSSSPNVVIGVKYHVGSKNEDPELTGFAHFFEHLLFHGSKNIPQGEFSKYTSNAGGYDNAYTSYDITYYYDFLPSHEYKLGLWLESERMLQPIITQEGIDTEREVVKEEKRLRYDNKPLGNVYNDLFCSAFKEHGYSHPIIGSMDHLNAATTGDFKEFFDTYYVPNNACLVIAGDINIEETKKYVAQYFKDIPRGKDIVRPVYDEERPGKEVVIEKNLKGIKKPHIAMSYFGAPENTQEANVMTMMMVLLSGNGEDSFLKKHIQLDDESVSKRITSSCELYEQAGMLWVRGDIEDGKSQDEYFNAVENELDKLKNGDYSKSLLLKAKNSIKSQYMDMYYDMESVADMLTSSYHIWGEAAEFNNKIDNYMKISVKDIQRVAKKYLNTDNRTVIIYHPEKE</sequence>
<dbReference type="PANTHER" id="PTHR43690">
    <property type="entry name" value="NARDILYSIN"/>
    <property type="match status" value="1"/>
</dbReference>
<dbReference type="Pfam" id="PF05193">
    <property type="entry name" value="Peptidase_M16_C"/>
    <property type="match status" value="1"/>
</dbReference>
<evidence type="ECO:0000256" key="2">
    <source>
        <dbReference type="ARBA" id="ARBA00022670"/>
    </source>
</evidence>
<evidence type="ECO:0000313" key="9">
    <source>
        <dbReference type="EMBL" id="MDE5416948.1"/>
    </source>
</evidence>
<protein>
    <submittedName>
        <fullName evidence="9">Insulinase family protein</fullName>
    </submittedName>
</protein>
<dbReference type="EMBL" id="JAKJSC010000001">
    <property type="protein sequence ID" value="MDE5416948.1"/>
    <property type="molecule type" value="Genomic_DNA"/>
</dbReference>
<keyword evidence="2" id="KW-0645">Protease</keyword>
<dbReference type="Pfam" id="PF00675">
    <property type="entry name" value="Peptidase_M16"/>
    <property type="match status" value="1"/>
</dbReference>
<evidence type="ECO:0000313" key="10">
    <source>
        <dbReference type="Proteomes" id="UP001528920"/>
    </source>
</evidence>
<evidence type="ECO:0000256" key="4">
    <source>
        <dbReference type="ARBA" id="ARBA00022833"/>
    </source>
</evidence>
<gene>
    <name evidence="9" type="ORF">L3049_02930</name>
</gene>
<feature type="signal peptide" evidence="6">
    <location>
        <begin position="1"/>
        <end position="18"/>
    </location>
</feature>
<dbReference type="InterPro" id="IPR011249">
    <property type="entry name" value="Metalloenz_LuxS/M16"/>
</dbReference>
<accession>A0ABT5VNC7</accession>
<dbReference type="Proteomes" id="UP001528920">
    <property type="component" value="Unassembled WGS sequence"/>
</dbReference>